<organism evidence="2 3">
    <name type="scientific">Zopfia rhizophila CBS 207.26</name>
    <dbReference type="NCBI Taxonomy" id="1314779"/>
    <lineage>
        <taxon>Eukaryota</taxon>
        <taxon>Fungi</taxon>
        <taxon>Dikarya</taxon>
        <taxon>Ascomycota</taxon>
        <taxon>Pezizomycotina</taxon>
        <taxon>Dothideomycetes</taxon>
        <taxon>Dothideomycetes incertae sedis</taxon>
        <taxon>Zopfiaceae</taxon>
        <taxon>Zopfia</taxon>
    </lineage>
</organism>
<dbReference type="Gene3D" id="2.130.10.10">
    <property type="entry name" value="YVTN repeat-like/Quinoprotein amine dehydrogenase"/>
    <property type="match status" value="1"/>
</dbReference>
<gene>
    <name evidence="2" type="ORF">K469DRAFT_700825</name>
</gene>
<dbReference type="SUPFAM" id="SSF50978">
    <property type="entry name" value="WD40 repeat-like"/>
    <property type="match status" value="1"/>
</dbReference>
<name>A0A6A6ECM3_9PEZI</name>
<dbReference type="InterPro" id="IPR015943">
    <property type="entry name" value="WD40/YVTN_repeat-like_dom_sf"/>
</dbReference>
<evidence type="ECO:0000256" key="1">
    <source>
        <dbReference type="SAM" id="MobiDB-lite"/>
    </source>
</evidence>
<evidence type="ECO:0000313" key="3">
    <source>
        <dbReference type="Proteomes" id="UP000800200"/>
    </source>
</evidence>
<dbReference type="PANTHER" id="PTHR13211:SF0">
    <property type="entry name" value="TELOMERASE CAJAL BODY PROTEIN 1"/>
    <property type="match status" value="1"/>
</dbReference>
<dbReference type="Proteomes" id="UP000800200">
    <property type="component" value="Unassembled WGS sequence"/>
</dbReference>
<dbReference type="OrthoDB" id="239865at2759"/>
<feature type="compositionally biased region" description="Polar residues" evidence="1">
    <location>
        <begin position="79"/>
        <end position="94"/>
    </location>
</feature>
<dbReference type="AlphaFoldDB" id="A0A6A6ECM3"/>
<dbReference type="EMBL" id="ML994620">
    <property type="protein sequence ID" value="KAF2189601.1"/>
    <property type="molecule type" value="Genomic_DNA"/>
</dbReference>
<feature type="region of interest" description="Disordered" evidence="1">
    <location>
        <begin position="1"/>
        <end position="94"/>
    </location>
</feature>
<accession>A0A6A6ECM3</accession>
<dbReference type="InterPro" id="IPR051150">
    <property type="entry name" value="SWT21/TCAB1_mRNA_Telomere"/>
</dbReference>
<dbReference type="InterPro" id="IPR036322">
    <property type="entry name" value="WD40_repeat_dom_sf"/>
</dbReference>
<reference evidence="2" key="1">
    <citation type="journal article" date="2020" name="Stud. Mycol.">
        <title>101 Dothideomycetes genomes: a test case for predicting lifestyles and emergence of pathogens.</title>
        <authorList>
            <person name="Haridas S."/>
            <person name="Albert R."/>
            <person name="Binder M."/>
            <person name="Bloem J."/>
            <person name="Labutti K."/>
            <person name="Salamov A."/>
            <person name="Andreopoulos B."/>
            <person name="Baker S."/>
            <person name="Barry K."/>
            <person name="Bills G."/>
            <person name="Bluhm B."/>
            <person name="Cannon C."/>
            <person name="Castanera R."/>
            <person name="Culley D."/>
            <person name="Daum C."/>
            <person name="Ezra D."/>
            <person name="Gonzalez J."/>
            <person name="Henrissat B."/>
            <person name="Kuo A."/>
            <person name="Liang C."/>
            <person name="Lipzen A."/>
            <person name="Lutzoni F."/>
            <person name="Magnuson J."/>
            <person name="Mondo S."/>
            <person name="Nolan M."/>
            <person name="Ohm R."/>
            <person name="Pangilinan J."/>
            <person name="Park H.-J."/>
            <person name="Ramirez L."/>
            <person name="Alfaro M."/>
            <person name="Sun H."/>
            <person name="Tritt A."/>
            <person name="Yoshinaga Y."/>
            <person name="Zwiers L.-H."/>
            <person name="Turgeon B."/>
            <person name="Goodwin S."/>
            <person name="Spatafora J."/>
            <person name="Crous P."/>
            <person name="Grigoriev I."/>
        </authorList>
    </citation>
    <scope>NUCLEOTIDE SEQUENCE</scope>
    <source>
        <strain evidence="2">CBS 207.26</strain>
    </source>
</reference>
<evidence type="ECO:0000313" key="2">
    <source>
        <dbReference type="EMBL" id="KAF2189601.1"/>
    </source>
</evidence>
<evidence type="ECO:0008006" key="4">
    <source>
        <dbReference type="Google" id="ProtNLM"/>
    </source>
</evidence>
<keyword evidence="3" id="KW-1185">Reference proteome</keyword>
<dbReference type="PANTHER" id="PTHR13211">
    <property type="entry name" value="TELOMERASE CAJAL BODY PROTEIN 1"/>
    <property type="match status" value="1"/>
</dbReference>
<sequence>MNDTRLQPRRVASTRVLPKGSPKEQETREVKDRYGISTTDQDPGKYVNKTDVNPGVMHALENEESEEDHKSNPGDLQPDMSSPNDSTNPVSDSPIQHVSCFAEAQLSPDGSTILTTSYSRAFSAYPIPSDFLDLRDTQPLTPYASFTSADPIRAFTPYPHFNLYASSTTLVLLSQRDQHIRLINALWSISSAYESHPSGPVDISTKVASYKLICPLTERVIAPYSLAFTYDGSRFLAGSENLISVFDVERTNEGPISKLPTIPSTRNKRKGGGVGFKGCVSTMNISNEGVLAVGTWSRRVGIYDSEGLGDTITSFPLPQFSLPGQIVTGEAMRNSSPLIGTGITSVKWSPCSKYLYIAERKSDAILIYDIRNMRIGVSYLVGRKANTNQRLGFDLWDAGTGEEGVGHEAWAGGTDGNVRVWRGPHLKEGAVEADKVMKVSEDPVASVCVHHGGGIAAVASGRLDVEKPENDSETENDSKSDGKMEIKGRMLGGKAYARPRMRERGALDILAL</sequence>
<protein>
    <recommendedName>
        <fullName evidence="4">WD40 repeat-like protein</fullName>
    </recommendedName>
</protein>
<proteinExistence type="predicted"/>
<feature type="compositionally biased region" description="Basic and acidic residues" evidence="1">
    <location>
        <begin position="21"/>
        <end position="34"/>
    </location>
</feature>